<dbReference type="InterPro" id="IPR037294">
    <property type="entry name" value="ABC_BtuC-like"/>
</dbReference>
<comment type="similarity">
    <text evidence="2">Belongs to the binding-protein-dependent transport system permease family. FecCD subfamily.</text>
</comment>
<accession>A0A136WCJ7</accession>
<gene>
    <name evidence="9" type="primary">yfiZ</name>
    <name evidence="9" type="ORF">CLNEO_23890</name>
</gene>
<evidence type="ECO:0000256" key="8">
    <source>
        <dbReference type="SAM" id="Phobius"/>
    </source>
</evidence>
<dbReference type="GO" id="GO:0022857">
    <property type="term" value="F:transmembrane transporter activity"/>
    <property type="evidence" value="ECO:0007669"/>
    <property type="project" value="InterPro"/>
</dbReference>
<name>A0A136WCJ7_9FIRM</name>
<reference evidence="9 10" key="1">
    <citation type="submission" date="2016-01" db="EMBL/GenBank/DDBJ databases">
        <title>Genome sequence of Clostridium neopropionicum X4, DSM-3847.</title>
        <authorList>
            <person name="Poehlein A."/>
            <person name="Beck M.H."/>
            <person name="Bengelsdorf F.R."/>
            <person name="Daniel R."/>
            <person name="Duerre P."/>
        </authorList>
    </citation>
    <scope>NUCLEOTIDE SEQUENCE [LARGE SCALE GENOMIC DNA]</scope>
    <source>
        <strain evidence="9 10">DSM-3847</strain>
    </source>
</reference>
<dbReference type="SUPFAM" id="SSF81345">
    <property type="entry name" value="ABC transporter involved in vitamin B12 uptake, BtuC"/>
    <property type="match status" value="1"/>
</dbReference>
<feature type="transmembrane region" description="Helical" evidence="8">
    <location>
        <begin position="165"/>
        <end position="185"/>
    </location>
</feature>
<proteinExistence type="inferred from homology"/>
<evidence type="ECO:0000256" key="1">
    <source>
        <dbReference type="ARBA" id="ARBA00004651"/>
    </source>
</evidence>
<dbReference type="RefSeq" id="WP_330382598.1">
    <property type="nucleotide sequence ID" value="NZ_LRVM01000009.1"/>
</dbReference>
<dbReference type="Proteomes" id="UP000070539">
    <property type="component" value="Unassembled WGS sequence"/>
</dbReference>
<dbReference type="Pfam" id="PF01032">
    <property type="entry name" value="FecCD"/>
    <property type="match status" value="1"/>
</dbReference>
<evidence type="ECO:0000256" key="7">
    <source>
        <dbReference type="ARBA" id="ARBA00023136"/>
    </source>
</evidence>
<evidence type="ECO:0000256" key="2">
    <source>
        <dbReference type="ARBA" id="ARBA00007935"/>
    </source>
</evidence>
<dbReference type="Gene3D" id="1.10.3470.10">
    <property type="entry name" value="ABC transporter involved in vitamin B12 uptake, BtuC"/>
    <property type="match status" value="1"/>
</dbReference>
<dbReference type="AlphaFoldDB" id="A0A136WCJ7"/>
<keyword evidence="3" id="KW-0813">Transport</keyword>
<evidence type="ECO:0000256" key="3">
    <source>
        <dbReference type="ARBA" id="ARBA00022448"/>
    </source>
</evidence>
<evidence type="ECO:0000313" key="10">
    <source>
        <dbReference type="Proteomes" id="UP000070539"/>
    </source>
</evidence>
<dbReference type="PANTHER" id="PTHR30472:SF1">
    <property type="entry name" value="FE(3+) DICITRATE TRANSPORT SYSTEM PERMEASE PROTEIN FECC-RELATED"/>
    <property type="match status" value="1"/>
</dbReference>
<feature type="transmembrane region" description="Helical" evidence="8">
    <location>
        <begin position="132"/>
        <end position="153"/>
    </location>
</feature>
<keyword evidence="5 8" id="KW-0812">Transmembrane</keyword>
<evidence type="ECO:0000256" key="4">
    <source>
        <dbReference type="ARBA" id="ARBA00022475"/>
    </source>
</evidence>
<dbReference type="GO" id="GO:0005886">
    <property type="term" value="C:plasma membrane"/>
    <property type="evidence" value="ECO:0007669"/>
    <property type="project" value="UniProtKB-SubCell"/>
</dbReference>
<dbReference type="CDD" id="cd06550">
    <property type="entry name" value="TM_ABC_iron-siderophores_like"/>
    <property type="match status" value="1"/>
</dbReference>
<keyword evidence="4" id="KW-1003">Cell membrane</keyword>
<dbReference type="GO" id="GO:0033214">
    <property type="term" value="P:siderophore-iron import into cell"/>
    <property type="evidence" value="ECO:0007669"/>
    <property type="project" value="TreeGrafter"/>
</dbReference>
<keyword evidence="10" id="KW-1185">Reference proteome</keyword>
<feature type="transmembrane region" description="Helical" evidence="8">
    <location>
        <begin position="321"/>
        <end position="340"/>
    </location>
</feature>
<evidence type="ECO:0000313" key="9">
    <source>
        <dbReference type="EMBL" id="KXL52224.1"/>
    </source>
</evidence>
<keyword evidence="7 8" id="KW-0472">Membrane</keyword>
<feature type="transmembrane region" description="Helical" evidence="8">
    <location>
        <begin position="248"/>
        <end position="279"/>
    </location>
</feature>
<comment type="caution">
    <text evidence="9">The sequence shown here is derived from an EMBL/GenBank/DDBJ whole genome shotgun (WGS) entry which is preliminary data.</text>
</comment>
<evidence type="ECO:0000256" key="6">
    <source>
        <dbReference type="ARBA" id="ARBA00022989"/>
    </source>
</evidence>
<feature type="transmembrane region" description="Helical" evidence="8">
    <location>
        <begin position="78"/>
        <end position="95"/>
    </location>
</feature>
<dbReference type="EMBL" id="LRVM01000009">
    <property type="protein sequence ID" value="KXL52224.1"/>
    <property type="molecule type" value="Genomic_DNA"/>
</dbReference>
<sequence length="347" mass="36130">MNEIKLTKAVPQKSKYTNTRKMYALVIVGLVLLLFLAAFSVTQGVSDTPIVTILDALLSFDPENKQHLIIIDLRLPRVIASTLVGAALAVAGAVMQGITRNPMADSGLMGLNAGAGLALSICFAFLPKLTYIEIVLFCFAGAALSAAFVGGIGSSRRGGNAPMRLVLAGAAVSALLTALSQGIALCFDVSQNIMFWVVGGVSASTWNQIAVMTPCIVVALIGAVLISPKITLMSLGEEVAKGLGLKTILVNIICSIIIVILAGVSVSVVGAVSFIGLIIPHIARFIVGVDYCALIPSSAVMGSLLMVAADLGARKINPPSEMPIGALISLIGVPFFLYLARKQRRAE</sequence>
<organism evidence="9 10">
    <name type="scientific">Anaerotignum neopropionicum</name>
    <dbReference type="NCBI Taxonomy" id="36847"/>
    <lineage>
        <taxon>Bacteria</taxon>
        <taxon>Bacillati</taxon>
        <taxon>Bacillota</taxon>
        <taxon>Clostridia</taxon>
        <taxon>Lachnospirales</taxon>
        <taxon>Anaerotignaceae</taxon>
        <taxon>Anaerotignum</taxon>
    </lineage>
</organism>
<feature type="transmembrane region" description="Helical" evidence="8">
    <location>
        <begin position="205"/>
        <end position="227"/>
    </location>
</feature>
<dbReference type="STRING" id="36847.CLNEO_23890"/>
<evidence type="ECO:0000256" key="5">
    <source>
        <dbReference type="ARBA" id="ARBA00022692"/>
    </source>
</evidence>
<dbReference type="InterPro" id="IPR000522">
    <property type="entry name" value="ABC_transptr_permease_BtuC"/>
</dbReference>
<protein>
    <submittedName>
        <fullName evidence="9">Putative siderophore transport system permease protein YfiZ</fullName>
    </submittedName>
</protein>
<feature type="transmembrane region" description="Helical" evidence="8">
    <location>
        <begin position="21"/>
        <end position="41"/>
    </location>
</feature>
<feature type="transmembrane region" description="Helical" evidence="8">
    <location>
        <begin position="107"/>
        <end position="126"/>
    </location>
</feature>
<dbReference type="PANTHER" id="PTHR30472">
    <property type="entry name" value="FERRIC ENTEROBACTIN TRANSPORT SYSTEM PERMEASE PROTEIN"/>
    <property type="match status" value="1"/>
</dbReference>
<feature type="transmembrane region" description="Helical" evidence="8">
    <location>
        <begin position="285"/>
        <end position="309"/>
    </location>
</feature>
<keyword evidence="6 8" id="KW-1133">Transmembrane helix</keyword>
<dbReference type="FunFam" id="1.10.3470.10:FF:000001">
    <property type="entry name" value="Vitamin B12 ABC transporter permease BtuC"/>
    <property type="match status" value="1"/>
</dbReference>
<comment type="subcellular location">
    <subcellularLocation>
        <location evidence="1">Cell membrane</location>
        <topology evidence="1">Multi-pass membrane protein</topology>
    </subcellularLocation>
</comment>